<sequence length="363" mass="41259">MRPQPTAPEQASQAVGMTGYQNSAFQTPHEIYELPLRPVTFPFMLPAHAPNFSDQGWSTLAFPPMDPIYISSQKLLQASRSFFDLPPEYKSQFLTGKGTEEGWNRVEGEKEFITLREINTTPPDLLDAAKEFWEITGDVLNKILGEIASSLGMKKELLMKYSEPCSKLHDKRTATMIRLFRYEGDGIEGKVVSEPHRDLGLLSLSISDAPGLEVLDMQSKTSLPIERSYEGISAGTLLVGRELEFLSNGRYHAGGHSVRMYAETVTGNEPAGKENGNEREMAARKHYRYSIVFVLRGHEELAIDTYELRTPITGRWKKSMKGLKMENLYRRFMSKHININAEMEERQEQRKKLHEKLNGRKGE</sequence>
<evidence type="ECO:0000313" key="2">
    <source>
        <dbReference type="Proteomes" id="UP001152300"/>
    </source>
</evidence>
<comment type="caution">
    <text evidence="1">The sequence shown here is derived from an EMBL/GenBank/DDBJ whole genome shotgun (WGS) entry which is preliminary data.</text>
</comment>
<accession>A0A9X0AR56</accession>
<dbReference type="FunFam" id="2.60.120.330:FF:000074">
    <property type="entry name" value="Predicted protein"/>
    <property type="match status" value="1"/>
</dbReference>
<dbReference type="EMBL" id="JAPEIS010000004">
    <property type="protein sequence ID" value="KAJ8067240.1"/>
    <property type="molecule type" value="Genomic_DNA"/>
</dbReference>
<dbReference type="OrthoDB" id="288590at2759"/>
<keyword evidence="2" id="KW-1185">Reference proteome</keyword>
<protein>
    <submittedName>
        <fullName evidence="1">Uncharacterized protein</fullName>
    </submittedName>
</protein>
<dbReference type="Proteomes" id="UP001152300">
    <property type="component" value="Unassembled WGS sequence"/>
</dbReference>
<dbReference type="InterPro" id="IPR027443">
    <property type="entry name" value="IPNS-like_sf"/>
</dbReference>
<dbReference type="SUPFAM" id="SSF51197">
    <property type="entry name" value="Clavaminate synthase-like"/>
    <property type="match status" value="1"/>
</dbReference>
<gene>
    <name evidence="1" type="ORF">OCU04_004603</name>
</gene>
<evidence type="ECO:0000313" key="1">
    <source>
        <dbReference type="EMBL" id="KAJ8067240.1"/>
    </source>
</evidence>
<organism evidence="1 2">
    <name type="scientific">Sclerotinia nivalis</name>
    <dbReference type="NCBI Taxonomy" id="352851"/>
    <lineage>
        <taxon>Eukaryota</taxon>
        <taxon>Fungi</taxon>
        <taxon>Dikarya</taxon>
        <taxon>Ascomycota</taxon>
        <taxon>Pezizomycotina</taxon>
        <taxon>Leotiomycetes</taxon>
        <taxon>Helotiales</taxon>
        <taxon>Sclerotiniaceae</taxon>
        <taxon>Sclerotinia</taxon>
    </lineage>
</organism>
<dbReference type="AlphaFoldDB" id="A0A9X0AR56"/>
<reference evidence="1" key="1">
    <citation type="submission" date="2022-11" db="EMBL/GenBank/DDBJ databases">
        <title>Genome Resource of Sclerotinia nivalis Strain SnTB1, a Plant Pathogen Isolated from American Ginseng.</title>
        <authorList>
            <person name="Fan S."/>
        </authorList>
    </citation>
    <scope>NUCLEOTIDE SEQUENCE</scope>
    <source>
        <strain evidence="1">SnTB1</strain>
    </source>
</reference>
<proteinExistence type="predicted"/>
<name>A0A9X0AR56_9HELO</name>
<dbReference type="Gene3D" id="2.60.120.330">
    <property type="entry name" value="B-lactam Antibiotic, Isopenicillin N Synthase, Chain"/>
    <property type="match status" value="1"/>
</dbReference>